<dbReference type="Gene3D" id="2.30.180.10">
    <property type="entry name" value="FAS1 domain"/>
    <property type="match status" value="1"/>
</dbReference>
<keyword evidence="2" id="KW-0732">Signal</keyword>
<keyword evidence="5" id="KW-1185">Reference proteome</keyword>
<evidence type="ECO:0000313" key="4">
    <source>
        <dbReference type="EMBL" id="KAK4357391.1"/>
    </source>
</evidence>
<protein>
    <recommendedName>
        <fullName evidence="3">FAS1 domain-containing protein</fullName>
    </recommendedName>
</protein>
<dbReference type="InterPro" id="IPR052806">
    <property type="entry name" value="Fasciclin-like_AGP"/>
</dbReference>
<evidence type="ECO:0000313" key="5">
    <source>
        <dbReference type="Proteomes" id="UP001291623"/>
    </source>
</evidence>
<dbReference type="AlphaFoldDB" id="A0AAE1RT44"/>
<dbReference type="InterPro" id="IPR000782">
    <property type="entry name" value="FAS1_domain"/>
</dbReference>
<dbReference type="PANTHER" id="PTHR33985:SF35">
    <property type="entry name" value="FASCICLIN-LIKE ARABINOGALACTAN PROTEIN 21"/>
    <property type="match status" value="1"/>
</dbReference>
<gene>
    <name evidence="4" type="ORF">RND71_023001</name>
</gene>
<dbReference type="PANTHER" id="PTHR33985">
    <property type="entry name" value="OS02G0491300 PROTEIN-RELATED"/>
    <property type="match status" value="1"/>
</dbReference>
<dbReference type="SUPFAM" id="SSF82153">
    <property type="entry name" value="FAS1 domain"/>
    <property type="match status" value="1"/>
</dbReference>
<evidence type="ECO:0000256" key="2">
    <source>
        <dbReference type="SAM" id="SignalP"/>
    </source>
</evidence>
<dbReference type="EMBL" id="JAVYJV010000012">
    <property type="protein sequence ID" value="KAK4357391.1"/>
    <property type="molecule type" value="Genomic_DNA"/>
</dbReference>
<reference evidence="4" key="1">
    <citation type="submission" date="2023-12" db="EMBL/GenBank/DDBJ databases">
        <title>Genome assembly of Anisodus tanguticus.</title>
        <authorList>
            <person name="Wang Y.-J."/>
        </authorList>
    </citation>
    <scope>NUCLEOTIDE SEQUENCE</scope>
    <source>
        <strain evidence="4">KB-2021</strain>
        <tissue evidence="4">Leaf</tissue>
    </source>
</reference>
<evidence type="ECO:0000256" key="1">
    <source>
        <dbReference type="ARBA" id="ARBA00007843"/>
    </source>
</evidence>
<feature type="chain" id="PRO_5041989562" description="FAS1 domain-containing protein" evidence="2">
    <location>
        <begin position="22"/>
        <end position="384"/>
    </location>
</feature>
<evidence type="ECO:0000259" key="3">
    <source>
        <dbReference type="Pfam" id="PF02469"/>
    </source>
</evidence>
<organism evidence="4 5">
    <name type="scientific">Anisodus tanguticus</name>
    <dbReference type="NCBI Taxonomy" id="243964"/>
    <lineage>
        <taxon>Eukaryota</taxon>
        <taxon>Viridiplantae</taxon>
        <taxon>Streptophyta</taxon>
        <taxon>Embryophyta</taxon>
        <taxon>Tracheophyta</taxon>
        <taxon>Spermatophyta</taxon>
        <taxon>Magnoliopsida</taxon>
        <taxon>eudicotyledons</taxon>
        <taxon>Gunneridae</taxon>
        <taxon>Pentapetalae</taxon>
        <taxon>asterids</taxon>
        <taxon>lamiids</taxon>
        <taxon>Solanales</taxon>
        <taxon>Solanaceae</taxon>
        <taxon>Solanoideae</taxon>
        <taxon>Hyoscyameae</taxon>
        <taxon>Anisodus</taxon>
    </lineage>
</organism>
<feature type="domain" description="FAS1" evidence="3">
    <location>
        <begin position="38"/>
        <end position="142"/>
    </location>
</feature>
<sequence length="384" mass="42631">MASTTNLFIFLIFIFIFTTTSNPSSLPIILSNLGFNSLSNASFTSTINFPLTIFAPTDSSLLTCPSCSLPLLLQEHSILGLYSFHFLRNLAYGTKIETLAPTRCLTITPSRFKNSSRVVFVNGVEITKQDIYNNGFVIVHGIQGYITHLSPISCRVESMTTLSFPFLPPPTVAFAATRFMLKDVMARLRTGGFSLVALAMRVKYPDLAELKSMTIFAIADMSIFGVGIGHEYVRNFGFHIVPNRLLMASELVKLDTNTELLTMDKVGKLVVTTAGGNGPLVPMRINYVKVKNLDLVYNNRVVVHGLSTPFPRIRHRKDDDNSQEFQIDSRSKNSLLPPYLSSLRPNNFPYLRPNSSLSSSASYGTLTPVYASPTSLLARRFHHI</sequence>
<comment type="similarity">
    <text evidence="1">Belongs to the fasciclin-like AGP family.</text>
</comment>
<feature type="signal peptide" evidence="2">
    <location>
        <begin position="1"/>
        <end position="21"/>
    </location>
</feature>
<comment type="caution">
    <text evidence="4">The sequence shown here is derived from an EMBL/GenBank/DDBJ whole genome shotgun (WGS) entry which is preliminary data.</text>
</comment>
<accession>A0AAE1RT44</accession>
<dbReference type="Proteomes" id="UP001291623">
    <property type="component" value="Unassembled WGS sequence"/>
</dbReference>
<dbReference type="Pfam" id="PF02469">
    <property type="entry name" value="Fasciclin"/>
    <property type="match status" value="1"/>
</dbReference>
<name>A0AAE1RT44_9SOLA</name>
<dbReference type="InterPro" id="IPR036378">
    <property type="entry name" value="FAS1_dom_sf"/>
</dbReference>
<proteinExistence type="inferred from homology"/>